<dbReference type="RefSeq" id="WP_211611856.1">
    <property type="nucleotide sequence ID" value="NZ_CAJNBK010000006.1"/>
</dbReference>
<reference evidence="1 2" key="1">
    <citation type="submission" date="2021-02" db="EMBL/GenBank/DDBJ databases">
        <authorList>
            <person name="Vanwijnsberghe S."/>
        </authorList>
    </citation>
    <scope>NUCLEOTIDE SEQUENCE [LARGE SCALE GENOMIC DNA]</scope>
    <source>
        <strain evidence="1 2">LMG 31837</strain>
    </source>
</reference>
<evidence type="ECO:0008006" key="3">
    <source>
        <dbReference type="Google" id="ProtNLM"/>
    </source>
</evidence>
<comment type="caution">
    <text evidence="1">The sequence shown here is derived from an EMBL/GenBank/DDBJ whole genome shotgun (WGS) entry which is preliminary data.</text>
</comment>
<accession>A0ABM8REE7</accession>
<organism evidence="1 2">
    <name type="scientific">Paraburkholderia haematera</name>
    <dbReference type="NCBI Taxonomy" id="2793077"/>
    <lineage>
        <taxon>Bacteria</taxon>
        <taxon>Pseudomonadati</taxon>
        <taxon>Pseudomonadota</taxon>
        <taxon>Betaproteobacteria</taxon>
        <taxon>Burkholderiales</taxon>
        <taxon>Burkholderiaceae</taxon>
        <taxon>Paraburkholderia</taxon>
    </lineage>
</organism>
<gene>
    <name evidence="1" type="ORF">R69888_02860</name>
</gene>
<sequence>MPCKTGMGAAPFYGLGTQCGIPMRRVQRLDDAFDSGLVWVRHELYSMDNAPLYHALKQFERI</sequence>
<evidence type="ECO:0000313" key="1">
    <source>
        <dbReference type="EMBL" id="CAE6748559.1"/>
    </source>
</evidence>
<name>A0ABM8REE7_9BURK</name>
<protein>
    <recommendedName>
        <fullName evidence="3">LysR family transcriptional regulator</fullName>
    </recommendedName>
</protein>
<dbReference type="Proteomes" id="UP000672526">
    <property type="component" value="Unassembled WGS sequence"/>
</dbReference>
<proteinExistence type="predicted"/>
<keyword evidence="2" id="KW-1185">Reference proteome</keyword>
<evidence type="ECO:0000313" key="2">
    <source>
        <dbReference type="Proteomes" id="UP000672526"/>
    </source>
</evidence>
<dbReference type="EMBL" id="CAJNBK010000006">
    <property type="protein sequence ID" value="CAE6748559.1"/>
    <property type="molecule type" value="Genomic_DNA"/>
</dbReference>